<evidence type="ECO:0000313" key="3">
    <source>
        <dbReference type="EMBL" id="TRY79994.1"/>
    </source>
</evidence>
<protein>
    <recommendedName>
        <fullName evidence="2">Methyltransferase FkbM domain-containing protein</fullName>
    </recommendedName>
</protein>
<name>A0A553PQN9_TIGCA</name>
<dbReference type="Proteomes" id="UP000318571">
    <property type="component" value="Chromosome 6"/>
</dbReference>
<organism evidence="3 4">
    <name type="scientific">Tigriopus californicus</name>
    <name type="common">Marine copepod</name>
    <dbReference type="NCBI Taxonomy" id="6832"/>
    <lineage>
        <taxon>Eukaryota</taxon>
        <taxon>Metazoa</taxon>
        <taxon>Ecdysozoa</taxon>
        <taxon>Arthropoda</taxon>
        <taxon>Crustacea</taxon>
        <taxon>Multicrustacea</taxon>
        <taxon>Hexanauplia</taxon>
        <taxon>Copepoda</taxon>
        <taxon>Harpacticoida</taxon>
        <taxon>Harpacticidae</taxon>
        <taxon>Tigriopus</taxon>
    </lineage>
</organism>
<dbReference type="OrthoDB" id="6357215at2759"/>
<dbReference type="Pfam" id="PF05050">
    <property type="entry name" value="Methyltransf_21"/>
    <property type="match status" value="1"/>
</dbReference>
<evidence type="ECO:0000256" key="1">
    <source>
        <dbReference type="SAM" id="SignalP"/>
    </source>
</evidence>
<dbReference type="GO" id="GO:0005886">
    <property type="term" value="C:plasma membrane"/>
    <property type="evidence" value="ECO:0007669"/>
    <property type="project" value="TreeGrafter"/>
</dbReference>
<dbReference type="Gene3D" id="3.40.50.150">
    <property type="entry name" value="Vaccinia Virus protein VP39"/>
    <property type="match status" value="1"/>
</dbReference>
<feature type="signal peptide" evidence="1">
    <location>
        <begin position="1"/>
        <end position="23"/>
    </location>
</feature>
<dbReference type="GO" id="GO:0006888">
    <property type="term" value="P:endoplasmic reticulum to Golgi vesicle-mediated transport"/>
    <property type="evidence" value="ECO:0007669"/>
    <property type="project" value="TreeGrafter"/>
</dbReference>
<dbReference type="EMBL" id="VCGU01000002">
    <property type="protein sequence ID" value="TRY79994.1"/>
    <property type="molecule type" value="Genomic_DNA"/>
</dbReference>
<dbReference type="GO" id="GO:0005794">
    <property type="term" value="C:Golgi apparatus"/>
    <property type="evidence" value="ECO:0007669"/>
    <property type="project" value="TreeGrafter"/>
</dbReference>
<accession>A0A553PQN9</accession>
<keyword evidence="1" id="KW-0732">Signal</keyword>
<dbReference type="SUPFAM" id="SSF53335">
    <property type="entry name" value="S-adenosyl-L-methionine-dependent methyltransferases"/>
    <property type="match status" value="1"/>
</dbReference>
<dbReference type="GO" id="GO:0005789">
    <property type="term" value="C:endoplasmic reticulum membrane"/>
    <property type="evidence" value="ECO:0007669"/>
    <property type="project" value="TreeGrafter"/>
</dbReference>
<comment type="caution">
    <text evidence="3">The sequence shown here is derived from an EMBL/GenBank/DDBJ whole genome shotgun (WGS) entry which is preliminary data.</text>
</comment>
<dbReference type="PANTHER" id="PTHR34009">
    <property type="entry name" value="PROTEIN STAR"/>
    <property type="match status" value="1"/>
</dbReference>
<gene>
    <name evidence="3" type="ORF">TCAL_12102</name>
</gene>
<dbReference type="InterPro" id="IPR006342">
    <property type="entry name" value="FkbM_mtfrase"/>
</dbReference>
<dbReference type="InterPro" id="IPR029063">
    <property type="entry name" value="SAM-dependent_MTases_sf"/>
</dbReference>
<evidence type="ECO:0000313" key="4">
    <source>
        <dbReference type="Proteomes" id="UP000318571"/>
    </source>
</evidence>
<dbReference type="InterPro" id="IPR053202">
    <property type="entry name" value="EGF_Rcpt_Signaling_Reg"/>
</dbReference>
<dbReference type="OMA" id="VNICTEL"/>
<evidence type="ECO:0000259" key="2">
    <source>
        <dbReference type="Pfam" id="PF05050"/>
    </source>
</evidence>
<proteinExistence type="predicted"/>
<sequence length="314" mass="35465">MRTKVSMNLLVCALIIGVTSNSGDHCHREDVACIAQARFGNIDESLNSLQQDDPKLIEAIKATYLIPPSKEMYNFTNKANINFNGQYGQPLIIDKMFNNKLKKGFFIEAGAFDGEVISNSLRFEIFHQWSGLLVEPNPEPFAKLKTKNRRAWLLPNCFSTKTTPEVVEFDAAGLFGGIINPKNDHKPADFEIPSTGDKNTIDTFFGFARSTITIQCFPLYSVLLALGNPTVHYLTLDIEGAELPVLKTIPFDKVDIKILDIESNHFGEVFEGSVRDMARLLKKAGYYRFRDIEIDQVWVKNDFEVNPDAKDYRP</sequence>
<reference evidence="3 4" key="1">
    <citation type="journal article" date="2018" name="Nat. Ecol. Evol.">
        <title>Genomic signatures of mitonuclear coevolution across populations of Tigriopus californicus.</title>
        <authorList>
            <person name="Barreto F.S."/>
            <person name="Watson E.T."/>
            <person name="Lima T.G."/>
            <person name="Willett C.S."/>
            <person name="Edmands S."/>
            <person name="Li W."/>
            <person name="Burton R.S."/>
        </authorList>
    </citation>
    <scope>NUCLEOTIDE SEQUENCE [LARGE SCALE GENOMIC DNA]</scope>
    <source>
        <strain evidence="3 4">San Diego</strain>
    </source>
</reference>
<keyword evidence="4" id="KW-1185">Reference proteome</keyword>
<dbReference type="PANTHER" id="PTHR34009:SF2">
    <property type="entry name" value="PROTEIN STAR"/>
    <property type="match status" value="1"/>
</dbReference>
<feature type="domain" description="Methyltransferase FkbM" evidence="2">
    <location>
        <begin position="109"/>
        <end position="286"/>
    </location>
</feature>
<feature type="chain" id="PRO_5022229709" description="Methyltransferase FkbM domain-containing protein" evidence="1">
    <location>
        <begin position="24"/>
        <end position="314"/>
    </location>
</feature>
<dbReference type="AlphaFoldDB" id="A0A553PQN9"/>
<dbReference type="GO" id="GO:0031902">
    <property type="term" value="C:late endosome membrane"/>
    <property type="evidence" value="ECO:0007669"/>
    <property type="project" value="TreeGrafter"/>
</dbReference>
<dbReference type="GO" id="GO:0016197">
    <property type="term" value="P:endosomal transport"/>
    <property type="evidence" value="ECO:0007669"/>
    <property type="project" value="TreeGrafter"/>
</dbReference>